<evidence type="ECO:0000313" key="1">
    <source>
        <dbReference type="EMBL" id="PKU21408.1"/>
    </source>
</evidence>
<comment type="caution">
    <text evidence="1">The sequence shown here is derived from an EMBL/GenBank/DDBJ whole genome shotgun (WGS) entry which is preliminary data.</text>
</comment>
<name>A0A2N3PLX6_9PROT</name>
<proteinExistence type="predicted"/>
<reference evidence="2" key="1">
    <citation type="submission" date="2017-12" db="EMBL/GenBank/DDBJ databases">
        <title>Draft genome sequence of Telmatospirillum siberiense 26-4b1T, an acidotolerant peatland alphaproteobacterium potentially involved in sulfur cycling.</title>
        <authorList>
            <person name="Hausmann B."/>
            <person name="Pjevac P."/>
            <person name="Schreck K."/>
            <person name="Herbold C.W."/>
            <person name="Daims H."/>
            <person name="Wagner M."/>
            <person name="Pester M."/>
            <person name="Loy A."/>
        </authorList>
    </citation>
    <scope>NUCLEOTIDE SEQUENCE [LARGE SCALE GENOMIC DNA]</scope>
    <source>
        <strain evidence="2">26-4b1</strain>
    </source>
</reference>
<evidence type="ECO:0000313" key="2">
    <source>
        <dbReference type="Proteomes" id="UP000233293"/>
    </source>
</evidence>
<protein>
    <recommendedName>
        <fullName evidence="3">DUF922 domain-containing protein</fullName>
    </recommendedName>
</protein>
<dbReference type="Proteomes" id="UP000233293">
    <property type="component" value="Unassembled WGS sequence"/>
</dbReference>
<dbReference type="EMBL" id="PIUM01000062">
    <property type="protein sequence ID" value="PKU21408.1"/>
    <property type="molecule type" value="Genomic_DNA"/>
</dbReference>
<evidence type="ECO:0008006" key="3">
    <source>
        <dbReference type="Google" id="ProtNLM"/>
    </source>
</evidence>
<sequence length="192" mass="22051">MVFRHDVDLFGLPRVEGHMEIPPQGWVLQGVTITNEHLDLKLKTFKQNLPDGRVCVWLIAVEATLGMPEQHVYVAKDYPDYSCEYRSVLAHENKHVEINRRVVHSFADRMRKALEDGVAKTNPLIFSSRNVMDSQITGFLYYLMRPTRDAMHAELKQENGALDTPAAYIREHAESGCKNWFPNGVPAYAKRR</sequence>
<accession>A0A2N3PLX6</accession>
<keyword evidence="2" id="KW-1185">Reference proteome</keyword>
<organism evidence="1 2">
    <name type="scientific">Telmatospirillum siberiense</name>
    <dbReference type="NCBI Taxonomy" id="382514"/>
    <lineage>
        <taxon>Bacteria</taxon>
        <taxon>Pseudomonadati</taxon>
        <taxon>Pseudomonadota</taxon>
        <taxon>Alphaproteobacteria</taxon>
        <taxon>Rhodospirillales</taxon>
        <taxon>Rhodospirillaceae</taxon>
        <taxon>Telmatospirillum</taxon>
    </lineage>
</organism>
<dbReference type="AlphaFoldDB" id="A0A2N3PLX6"/>
<gene>
    <name evidence="1" type="ORF">CWS72_26915</name>
</gene>